<dbReference type="InterPro" id="IPR011650">
    <property type="entry name" value="Peptidase_M20_dimer"/>
</dbReference>
<evidence type="ECO:0000256" key="10">
    <source>
        <dbReference type="PIRSR" id="PIRSR037215-1"/>
    </source>
</evidence>
<sequence>MKIENRFLKYISFNTQSDYYSTTTPSTACQKELAEFLVEEMRILGLVNVHMSEYGVVYGTIPSNNDHQGDVIGFIAHMDTSPDASGENIHPQVIRDYDGKRITLHDDFILDPQEFTDLQKVIGHDLITTDGTTLLGADDKAGIAIIMSMAEYMFKHPEFKHNDIQIAFTPDEEVGRGTEHFDIETFHADYAYTIDGGDINEFYFENFNAYQVLVEITGKSIHPGSAKNKMINSLEVAQTFNQLLPIQQRPEFTEGYEGFHHLNHMQGTCEKTRLEYIVRNHDYLKLKNQINDFKRIQAYLNSLYGYELVDVTIHEQYLNMKDVLKDYPEIVEQVEIAMQDVGLHPTIVPIRGGTDGARLSYQGLPCPNLGTGGFYCHGPYEFVSITMMKKGVELLLRLIRNNVYEKQDIPF</sequence>
<dbReference type="Gene3D" id="3.40.630.10">
    <property type="entry name" value="Zn peptidases"/>
    <property type="match status" value="1"/>
</dbReference>
<comment type="cofactor">
    <cofactor evidence="11">
        <name>Zn(2+)</name>
        <dbReference type="ChEBI" id="CHEBI:29105"/>
    </cofactor>
    <text evidence="11">Binds 2 Zn(2+) ions per subunit.</text>
</comment>
<dbReference type="GO" id="GO:0008270">
    <property type="term" value="F:zinc ion binding"/>
    <property type="evidence" value="ECO:0007669"/>
    <property type="project" value="InterPro"/>
</dbReference>
<evidence type="ECO:0000256" key="8">
    <source>
        <dbReference type="ARBA" id="ARBA00023049"/>
    </source>
</evidence>
<keyword evidence="8" id="KW-0482">Metalloprotease</keyword>
<dbReference type="GO" id="GO:0045148">
    <property type="term" value="F:tripeptide aminopeptidase activity"/>
    <property type="evidence" value="ECO:0007669"/>
    <property type="project" value="UniProtKB-UniRule"/>
</dbReference>
<evidence type="ECO:0000256" key="7">
    <source>
        <dbReference type="ARBA" id="ARBA00022833"/>
    </source>
</evidence>
<protein>
    <recommendedName>
        <fullName evidence="9">Peptidase T</fullName>
        <ecNumber evidence="9">3.4.11.4</ecNumber>
    </recommendedName>
</protein>
<keyword evidence="7 11" id="KW-0862">Zinc</keyword>
<dbReference type="RefSeq" id="WP_132226219.1">
    <property type="nucleotide sequence ID" value="NZ_JADMQS010000002.1"/>
</dbReference>
<keyword evidence="5 11" id="KW-0479">Metal-binding</keyword>
<keyword evidence="3 13" id="KW-0031">Aminopeptidase</keyword>
<dbReference type="PROSITE" id="PS00759">
    <property type="entry name" value="ARGE_DAPE_CPG2_2"/>
    <property type="match status" value="1"/>
</dbReference>
<evidence type="ECO:0000256" key="9">
    <source>
        <dbReference type="NCBIfam" id="TIGR01882"/>
    </source>
</evidence>
<organism evidence="13 14">
    <name type="scientific">Longibaculum muris</name>
    <dbReference type="NCBI Taxonomy" id="1796628"/>
    <lineage>
        <taxon>Bacteria</taxon>
        <taxon>Bacillati</taxon>
        <taxon>Bacillota</taxon>
        <taxon>Erysipelotrichia</taxon>
        <taxon>Erysipelotrichales</taxon>
        <taxon>Coprobacillaceae</taxon>
        <taxon>Longibaculum</taxon>
    </lineage>
</organism>
<dbReference type="PANTHER" id="PTHR42994">
    <property type="entry name" value="PEPTIDASE T"/>
    <property type="match status" value="1"/>
</dbReference>
<keyword evidence="14" id="KW-1185">Reference proteome</keyword>
<keyword evidence="6" id="KW-0378">Hydrolase</keyword>
<dbReference type="SUPFAM" id="SSF53187">
    <property type="entry name" value="Zn-dependent exopeptidases"/>
    <property type="match status" value="1"/>
</dbReference>
<dbReference type="CDD" id="cd03892">
    <property type="entry name" value="M20_peptT"/>
    <property type="match status" value="1"/>
</dbReference>
<dbReference type="EMBL" id="SMCQ01000003">
    <property type="protein sequence ID" value="TCW01620.1"/>
    <property type="molecule type" value="Genomic_DNA"/>
</dbReference>
<dbReference type="Pfam" id="PF07687">
    <property type="entry name" value="M20_dimer"/>
    <property type="match status" value="1"/>
</dbReference>
<keyword evidence="4" id="KW-0645">Protease</keyword>
<evidence type="ECO:0000259" key="12">
    <source>
        <dbReference type="Pfam" id="PF07687"/>
    </source>
</evidence>
<dbReference type="InterPro" id="IPR010161">
    <property type="entry name" value="Peptidase_M20B"/>
</dbReference>
<evidence type="ECO:0000256" key="1">
    <source>
        <dbReference type="ARBA" id="ARBA00000870"/>
    </source>
</evidence>
<comment type="catalytic activity">
    <reaction evidence="1">
        <text>Release of the N-terminal residue from a tripeptide.</text>
        <dbReference type="EC" id="3.4.11.4"/>
    </reaction>
</comment>
<evidence type="ECO:0000313" key="13">
    <source>
        <dbReference type="EMBL" id="TCW01620.1"/>
    </source>
</evidence>
<dbReference type="AlphaFoldDB" id="A0A4R3Z589"/>
<dbReference type="PANTHER" id="PTHR42994:SF1">
    <property type="entry name" value="PEPTIDASE T"/>
    <property type="match status" value="1"/>
</dbReference>
<dbReference type="GeneID" id="98914560"/>
<dbReference type="Proteomes" id="UP000295515">
    <property type="component" value="Unassembled WGS sequence"/>
</dbReference>
<name>A0A4R3Z589_9FIRM</name>
<dbReference type="GO" id="GO:0006518">
    <property type="term" value="P:peptide metabolic process"/>
    <property type="evidence" value="ECO:0007669"/>
    <property type="project" value="InterPro"/>
</dbReference>
<evidence type="ECO:0000256" key="6">
    <source>
        <dbReference type="ARBA" id="ARBA00022801"/>
    </source>
</evidence>
<comment type="caution">
    <text evidence="13">The sequence shown here is derived from an EMBL/GenBank/DDBJ whole genome shotgun (WGS) entry which is preliminary data.</text>
</comment>
<comment type="similarity">
    <text evidence="2">Belongs to the peptidase M20B family.</text>
</comment>
<dbReference type="EC" id="3.4.11.4" evidence="9"/>
<feature type="binding site" evidence="11">
    <location>
        <position position="173"/>
    </location>
    <ligand>
        <name>Zn(2+)</name>
        <dbReference type="ChEBI" id="CHEBI:29105"/>
        <label>2</label>
    </ligand>
</feature>
<feature type="active site" description="Proton acceptor" evidence="10">
    <location>
        <position position="172"/>
    </location>
</feature>
<evidence type="ECO:0000256" key="3">
    <source>
        <dbReference type="ARBA" id="ARBA00022438"/>
    </source>
</evidence>
<dbReference type="InterPro" id="IPR036264">
    <property type="entry name" value="Bact_exopeptidase_dim_dom"/>
</dbReference>
<gene>
    <name evidence="13" type="ORF">EDD60_10375</name>
</gene>
<evidence type="ECO:0000313" key="14">
    <source>
        <dbReference type="Proteomes" id="UP000295515"/>
    </source>
</evidence>
<feature type="binding site" evidence="11">
    <location>
        <position position="195"/>
    </location>
    <ligand>
        <name>Zn(2+)</name>
        <dbReference type="ChEBI" id="CHEBI:29105"/>
        <label>1</label>
    </ligand>
</feature>
<evidence type="ECO:0000256" key="2">
    <source>
        <dbReference type="ARBA" id="ARBA00009692"/>
    </source>
</evidence>
<dbReference type="InterPro" id="IPR002933">
    <property type="entry name" value="Peptidase_M20"/>
</dbReference>
<accession>A0A4R3Z589</accession>
<evidence type="ECO:0000256" key="5">
    <source>
        <dbReference type="ARBA" id="ARBA00022723"/>
    </source>
</evidence>
<evidence type="ECO:0000256" key="4">
    <source>
        <dbReference type="ARBA" id="ARBA00022670"/>
    </source>
</evidence>
<feature type="binding site" evidence="11">
    <location>
        <position position="77"/>
    </location>
    <ligand>
        <name>Zn(2+)</name>
        <dbReference type="ChEBI" id="CHEBI:29105"/>
        <label>1</label>
    </ligand>
</feature>
<feature type="binding site" evidence="11">
    <location>
        <position position="138"/>
    </location>
    <ligand>
        <name>Zn(2+)</name>
        <dbReference type="ChEBI" id="CHEBI:29105"/>
        <label>1</label>
    </ligand>
</feature>
<dbReference type="Pfam" id="PF01546">
    <property type="entry name" value="Peptidase_M20"/>
    <property type="match status" value="1"/>
</dbReference>
<feature type="binding site" evidence="11">
    <location>
        <position position="377"/>
    </location>
    <ligand>
        <name>Zn(2+)</name>
        <dbReference type="ChEBI" id="CHEBI:29105"/>
        <label>2</label>
    </ligand>
</feature>
<dbReference type="NCBIfam" id="TIGR01882">
    <property type="entry name" value="peptidase-T"/>
    <property type="match status" value="1"/>
</dbReference>
<dbReference type="InterPro" id="IPR001261">
    <property type="entry name" value="ArgE/DapE_CS"/>
</dbReference>
<dbReference type="SUPFAM" id="SSF55031">
    <property type="entry name" value="Bacterial exopeptidase dimerisation domain"/>
    <property type="match status" value="1"/>
</dbReference>
<dbReference type="PIRSF" id="PIRSF037215">
    <property type="entry name" value="Peptidase_M20B"/>
    <property type="match status" value="1"/>
</dbReference>
<dbReference type="Gene3D" id="3.30.70.360">
    <property type="match status" value="1"/>
</dbReference>
<feature type="domain" description="Peptidase M20 dimerisation" evidence="12">
    <location>
        <begin position="205"/>
        <end position="295"/>
    </location>
</feature>
<reference evidence="13 14" key="1">
    <citation type="submission" date="2019-03" db="EMBL/GenBank/DDBJ databases">
        <title>Genomic Encyclopedia of Type Strains, Phase IV (KMG-IV): sequencing the most valuable type-strain genomes for metagenomic binning, comparative biology and taxonomic classification.</title>
        <authorList>
            <person name="Goeker M."/>
        </authorList>
    </citation>
    <scope>NUCLEOTIDE SEQUENCE [LARGE SCALE GENOMIC DNA]</scope>
    <source>
        <strain evidence="13 14">DSM 29487</strain>
    </source>
</reference>
<dbReference type="NCBIfam" id="NF003976">
    <property type="entry name" value="PRK05469.1"/>
    <property type="match status" value="1"/>
</dbReference>
<dbReference type="GO" id="GO:0008237">
    <property type="term" value="F:metallopeptidase activity"/>
    <property type="evidence" value="ECO:0007669"/>
    <property type="project" value="UniProtKB-KW"/>
</dbReference>
<dbReference type="GO" id="GO:0006508">
    <property type="term" value="P:proteolysis"/>
    <property type="evidence" value="ECO:0007669"/>
    <property type="project" value="UniProtKB-UniRule"/>
</dbReference>
<dbReference type="PROSITE" id="PS00758">
    <property type="entry name" value="ARGE_DAPE_CPG2_1"/>
    <property type="match status" value="1"/>
</dbReference>
<dbReference type="NCBIfam" id="NF009920">
    <property type="entry name" value="PRK13381.1"/>
    <property type="match status" value="1"/>
</dbReference>
<evidence type="ECO:0000256" key="11">
    <source>
        <dbReference type="PIRSR" id="PIRSR037215-2"/>
    </source>
</evidence>
<feature type="active site" evidence="10">
    <location>
        <position position="79"/>
    </location>
</feature>
<proteinExistence type="inferred from homology"/>
<feature type="binding site" evidence="11">
    <location>
        <position position="138"/>
    </location>
    <ligand>
        <name>Zn(2+)</name>
        <dbReference type="ChEBI" id="CHEBI:29105"/>
        <label>2</label>
    </ligand>
</feature>